<evidence type="ECO:0000313" key="2">
    <source>
        <dbReference type="EMBL" id="SMA46382.1"/>
    </source>
</evidence>
<accession>A0A1X7AK33</accession>
<name>A0A1X7AK33_9GAMM</name>
<dbReference type="Proteomes" id="UP000196573">
    <property type="component" value="Unassembled WGS sequence"/>
</dbReference>
<dbReference type="EMBL" id="FWPT01000004">
    <property type="protein sequence ID" value="SMA46382.1"/>
    <property type="molecule type" value="Genomic_DNA"/>
</dbReference>
<dbReference type="RefSeq" id="WP_133060474.1">
    <property type="nucleotide sequence ID" value="NZ_CBCSCN010000002.1"/>
</dbReference>
<reference evidence="2 3" key="1">
    <citation type="submission" date="2017-03" db="EMBL/GenBank/DDBJ databases">
        <authorList>
            <person name="Afonso C.L."/>
            <person name="Miller P.J."/>
            <person name="Scott M.A."/>
            <person name="Spackman E."/>
            <person name="Goraichik I."/>
            <person name="Dimitrov K.M."/>
            <person name="Suarez D.L."/>
            <person name="Swayne D.E."/>
        </authorList>
    </citation>
    <scope>NUCLEOTIDE SEQUENCE [LARGE SCALE GENOMIC DNA]</scope>
    <source>
        <strain evidence="2">SB41UT1</strain>
    </source>
</reference>
<organism evidence="2 3">
    <name type="scientific">Parendozoicomonas haliclonae</name>
    <dbReference type="NCBI Taxonomy" id="1960125"/>
    <lineage>
        <taxon>Bacteria</taxon>
        <taxon>Pseudomonadati</taxon>
        <taxon>Pseudomonadota</taxon>
        <taxon>Gammaproteobacteria</taxon>
        <taxon>Oceanospirillales</taxon>
        <taxon>Endozoicomonadaceae</taxon>
        <taxon>Parendozoicomonas</taxon>
    </lineage>
</organism>
<evidence type="ECO:0000313" key="3">
    <source>
        <dbReference type="Proteomes" id="UP000196573"/>
    </source>
</evidence>
<proteinExistence type="predicted"/>
<gene>
    <name evidence="2" type="ORF">EHSB41UT_02158</name>
</gene>
<feature type="signal peptide" evidence="1">
    <location>
        <begin position="1"/>
        <end position="20"/>
    </location>
</feature>
<keyword evidence="1" id="KW-0732">Signal</keyword>
<dbReference type="AlphaFoldDB" id="A0A1X7AK33"/>
<sequence length="253" mass="28597">MVRSLLAVILFAAIATPGYAASREQAASLYGLAGLHKNYSGWKGSMGNILNNYQRVLPPEVFQQVNDRYRVLAAESRYQRRTILALRRKLSDQEAKVLLNWYQNKGKTFAANERSLDAESLGGKSLSSWYRQQILTDERRALLQALIKETQAVEQSAQFITSSALSMATLVAQYMPDGQSLDIGKVEAGLTQQMPAIVKELQTVSLARFVWIYQDIPNERLREYIAFVKTPEARRWFSVVNDIQSEMIQLQGS</sequence>
<protein>
    <recommendedName>
        <fullName evidence="4">DUF2059 domain-containing protein</fullName>
    </recommendedName>
</protein>
<feature type="chain" id="PRO_5012552874" description="DUF2059 domain-containing protein" evidence="1">
    <location>
        <begin position="21"/>
        <end position="253"/>
    </location>
</feature>
<evidence type="ECO:0000256" key="1">
    <source>
        <dbReference type="SAM" id="SignalP"/>
    </source>
</evidence>
<evidence type="ECO:0008006" key="4">
    <source>
        <dbReference type="Google" id="ProtNLM"/>
    </source>
</evidence>
<dbReference type="OrthoDB" id="7013150at2"/>
<keyword evidence="3" id="KW-1185">Reference proteome</keyword>